<reference evidence="1 2" key="1">
    <citation type="submission" date="2021-06" db="EMBL/GenBank/DDBJ databases">
        <authorList>
            <person name="Palmer J.M."/>
        </authorList>
    </citation>
    <scope>NUCLEOTIDE SEQUENCE [LARGE SCALE GENOMIC DNA]</scope>
    <source>
        <strain evidence="1 2">AS_MEX2019</strain>
        <tissue evidence="1">Muscle</tissue>
    </source>
</reference>
<gene>
    <name evidence="1" type="ORF">AMECASPLE_018942</name>
</gene>
<comment type="caution">
    <text evidence="1">The sequence shown here is derived from an EMBL/GenBank/DDBJ whole genome shotgun (WGS) entry which is preliminary data.</text>
</comment>
<sequence length="97" mass="10918">MLGTSQLVLIFIRLANIPHMLTQSLMCLIVVGLAPAQIWCQEPFWSTADRRQAHKCNTEKKNGIGMPGDTDLKLFYGFLYRASISPLESMGNMLNFL</sequence>
<name>A0ABV0Z0X6_9TELE</name>
<organism evidence="1 2">
    <name type="scientific">Ameca splendens</name>
    <dbReference type="NCBI Taxonomy" id="208324"/>
    <lineage>
        <taxon>Eukaryota</taxon>
        <taxon>Metazoa</taxon>
        <taxon>Chordata</taxon>
        <taxon>Craniata</taxon>
        <taxon>Vertebrata</taxon>
        <taxon>Euteleostomi</taxon>
        <taxon>Actinopterygii</taxon>
        <taxon>Neopterygii</taxon>
        <taxon>Teleostei</taxon>
        <taxon>Neoteleostei</taxon>
        <taxon>Acanthomorphata</taxon>
        <taxon>Ovalentaria</taxon>
        <taxon>Atherinomorphae</taxon>
        <taxon>Cyprinodontiformes</taxon>
        <taxon>Goodeidae</taxon>
        <taxon>Ameca</taxon>
    </lineage>
</organism>
<evidence type="ECO:0008006" key="3">
    <source>
        <dbReference type="Google" id="ProtNLM"/>
    </source>
</evidence>
<proteinExistence type="predicted"/>
<evidence type="ECO:0000313" key="1">
    <source>
        <dbReference type="EMBL" id="MEQ2299819.1"/>
    </source>
</evidence>
<dbReference type="Proteomes" id="UP001469553">
    <property type="component" value="Unassembled WGS sequence"/>
</dbReference>
<keyword evidence="2" id="KW-1185">Reference proteome</keyword>
<accession>A0ABV0Z0X6</accession>
<dbReference type="EMBL" id="JAHRIP010048524">
    <property type="protein sequence ID" value="MEQ2299819.1"/>
    <property type="molecule type" value="Genomic_DNA"/>
</dbReference>
<protein>
    <recommendedName>
        <fullName evidence="3">Secreted protein</fullName>
    </recommendedName>
</protein>
<evidence type="ECO:0000313" key="2">
    <source>
        <dbReference type="Proteomes" id="UP001469553"/>
    </source>
</evidence>